<dbReference type="RefSeq" id="WP_090249229.1">
    <property type="nucleotide sequence ID" value="NZ_FPAS01000003.1"/>
</dbReference>
<accession>A0A1I7AII4</accession>
<dbReference type="Gene3D" id="2.40.50.100">
    <property type="match status" value="1"/>
</dbReference>
<name>A0A1I7AII4_9FLAO</name>
<evidence type="ECO:0000259" key="2">
    <source>
        <dbReference type="Pfam" id="PF25917"/>
    </source>
</evidence>
<dbReference type="Pfam" id="PF25917">
    <property type="entry name" value="BSH_RND"/>
    <property type="match status" value="1"/>
</dbReference>
<evidence type="ECO:0000256" key="1">
    <source>
        <dbReference type="ARBA" id="ARBA00009477"/>
    </source>
</evidence>
<reference evidence="3 4" key="1">
    <citation type="submission" date="2016-10" db="EMBL/GenBank/DDBJ databases">
        <authorList>
            <person name="de Groot N.N."/>
        </authorList>
    </citation>
    <scope>NUCLEOTIDE SEQUENCE [LARGE SCALE GENOMIC DNA]</scope>
    <source>
        <strain evidence="3 4">CGMCC 1.7005</strain>
    </source>
</reference>
<dbReference type="GO" id="GO:0015562">
    <property type="term" value="F:efflux transmembrane transporter activity"/>
    <property type="evidence" value="ECO:0007669"/>
    <property type="project" value="TreeGrafter"/>
</dbReference>
<dbReference type="PANTHER" id="PTHR30469">
    <property type="entry name" value="MULTIDRUG RESISTANCE PROTEIN MDTA"/>
    <property type="match status" value="1"/>
</dbReference>
<dbReference type="InterPro" id="IPR058625">
    <property type="entry name" value="MdtA-like_BSH"/>
</dbReference>
<protein>
    <submittedName>
        <fullName evidence="3">RND family efflux transporter, MFP subunit</fullName>
    </submittedName>
</protein>
<keyword evidence="4" id="KW-1185">Reference proteome</keyword>
<dbReference type="STRING" id="477690.SAMN05216474_2126"/>
<organism evidence="3 4">
    <name type="scientific">Lishizhenia tianjinensis</name>
    <dbReference type="NCBI Taxonomy" id="477690"/>
    <lineage>
        <taxon>Bacteria</taxon>
        <taxon>Pseudomonadati</taxon>
        <taxon>Bacteroidota</taxon>
        <taxon>Flavobacteriia</taxon>
        <taxon>Flavobacteriales</taxon>
        <taxon>Crocinitomicaceae</taxon>
        <taxon>Lishizhenia</taxon>
    </lineage>
</organism>
<sequence length="348" mass="38212">MKRIISILIIVGLLAIVVIQLAQNKKEAENRVYQYDKEAPVKVFGEVIKDKSETQNKTFRGLFESMNEVKVSADIQGKITHIFVEEGQKVSKGQALLKMDDQMLQLQLNVLETKLDGLKKDESRYLTLSNEDAVPAITLEKTQNAIATIEAEKKTILEQINKSTVRAPFNGVVSMKFCEVGGFAAPTVPLFELINQTELKFVINVPEEDLYLFTENQHYSVTTGISPKSISASLNQVSSKGGIGNSFKVEFALDNSTGIKPKMNGELKFVTNQSSNDALTISSKAIIGSESNPEIYVVSNGKAVRTPISILSRNGDYLSVNGEIKKGDTIVTGGFINLFDNANVIVNQ</sequence>
<dbReference type="OrthoDB" id="9801814at2"/>
<dbReference type="GO" id="GO:1990281">
    <property type="term" value="C:efflux pump complex"/>
    <property type="evidence" value="ECO:0007669"/>
    <property type="project" value="TreeGrafter"/>
</dbReference>
<gene>
    <name evidence="3" type="ORF">SAMN05216474_2126</name>
</gene>
<dbReference type="PANTHER" id="PTHR30469:SF15">
    <property type="entry name" value="HLYD FAMILY OF SECRETION PROTEINS"/>
    <property type="match status" value="1"/>
</dbReference>
<feature type="domain" description="Multidrug resistance protein MdtA-like barrel-sandwich hybrid" evidence="2">
    <location>
        <begin position="67"/>
        <end position="183"/>
    </location>
</feature>
<evidence type="ECO:0000313" key="3">
    <source>
        <dbReference type="EMBL" id="SFT74746.1"/>
    </source>
</evidence>
<evidence type="ECO:0000313" key="4">
    <source>
        <dbReference type="Proteomes" id="UP000236454"/>
    </source>
</evidence>
<dbReference type="AlphaFoldDB" id="A0A1I7AII4"/>
<dbReference type="EMBL" id="FPAS01000003">
    <property type="protein sequence ID" value="SFT74746.1"/>
    <property type="molecule type" value="Genomic_DNA"/>
</dbReference>
<dbReference type="SUPFAM" id="SSF111369">
    <property type="entry name" value="HlyD-like secretion proteins"/>
    <property type="match status" value="1"/>
</dbReference>
<dbReference type="Proteomes" id="UP000236454">
    <property type="component" value="Unassembled WGS sequence"/>
</dbReference>
<comment type="similarity">
    <text evidence="1">Belongs to the membrane fusion protein (MFP) (TC 8.A.1) family.</text>
</comment>
<dbReference type="Gene3D" id="2.40.420.20">
    <property type="match status" value="1"/>
</dbReference>
<proteinExistence type="inferred from homology"/>
<dbReference type="NCBIfam" id="TIGR01730">
    <property type="entry name" value="RND_mfp"/>
    <property type="match status" value="1"/>
</dbReference>
<dbReference type="InterPro" id="IPR006143">
    <property type="entry name" value="RND_pump_MFP"/>
</dbReference>